<dbReference type="SUPFAM" id="SSF51419">
    <property type="entry name" value="PLP-binding barrel"/>
    <property type="match status" value="1"/>
</dbReference>
<dbReference type="Pfam" id="PF02784">
    <property type="entry name" value="Orn_Arg_deC_N"/>
    <property type="match status" value="1"/>
</dbReference>
<dbReference type="InterPro" id="IPR009006">
    <property type="entry name" value="Ala_racemase/Decarboxylase_C"/>
</dbReference>
<comment type="cofactor">
    <cofactor evidence="1">
        <name>pyridoxal 5'-phosphate</name>
        <dbReference type="ChEBI" id="CHEBI:597326"/>
    </cofactor>
</comment>
<dbReference type="AlphaFoldDB" id="A0A5R8MET3"/>
<dbReference type="RefSeq" id="WP_138181903.1">
    <property type="nucleotide sequence ID" value="NZ_VBUI01000019.1"/>
</dbReference>
<name>A0A5R8MET3_9GAMM</name>
<evidence type="ECO:0000256" key="2">
    <source>
        <dbReference type="ARBA" id="ARBA00022898"/>
    </source>
</evidence>
<dbReference type="Gene3D" id="2.40.37.10">
    <property type="entry name" value="Lyase, Ornithine Decarboxylase, Chain A, domain 1"/>
    <property type="match status" value="1"/>
</dbReference>
<proteinExistence type="predicted"/>
<evidence type="ECO:0000313" key="4">
    <source>
        <dbReference type="EMBL" id="TLF48587.1"/>
    </source>
</evidence>
<evidence type="ECO:0000259" key="3">
    <source>
        <dbReference type="Pfam" id="PF02784"/>
    </source>
</evidence>
<dbReference type="PANTHER" id="PTHR43727">
    <property type="entry name" value="DIAMINOPIMELATE DECARBOXYLASE"/>
    <property type="match status" value="1"/>
</dbReference>
<dbReference type="SUPFAM" id="SSF50621">
    <property type="entry name" value="Alanine racemase C-terminal domain-like"/>
    <property type="match status" value="1"/>
</dbReference>
<keyword evidence="2" id="KW-0663">Pyridoxal phosphate</keyword>
<gene>
    <name evidence="4" type="ORF">FEI13_12755</name>
</gene>
<dbReference type="PANTHER" id="PTHR43727:SF2">
    <property type="entry name" value="GROUP IV DECARBOXYLASE"/>
    <property type="match status" value="1"/>
</dbReference>
<dbReference type="Gene3D" id="3.20.20.10">
    <property type="entry name" value="Alanine racemase"/>
    <property type="match status" value="1"/>
</dbReference>
<protein>
    <recommendedName>
        <fullName evidence="3">Orn/DAP/Arg decarboxylase 2 N-terminal domain-containing protein</fullName>
    </recommendedName>
</protein>
<dbReference type="Proteomes" id="UP000306973">
    <property type="component" value="Unassembled WGS sequence"/>
</dbReference>
<comment type="caution">
    <text evidence="4">The sequence shown here is derived from an EMBL/GenBank/DDBJ whole genome shotgun (WGS) entry which is preliminary data.</text>
</comment>
<dbReference type="GO" id="GO:0009089">
    <property type="term" value="P:lysine biosynthetic process via diaminopimelate"/>
    <property type="evidence" value="ECO:0007669"/>
    <property type="project" value="TreeGrafter"/>
</dbReference>
<dbReference type="OrthoDB" id="9802147at2"/>
<dbReference type="InterPro" id="IPR029066">
    <property type="entry name" value="PLP-binding_barrel"/>
</dbReference>
<organism evidence="4 5">
    <name type="scientific">Halomonas urmiana</name>
    <dbReference type="NCBI Taxonomy" id="490901"/>
    <lineage>
        <taxon>Bacteria</taxon>
        <taxon>Pseudomonadati</taxon>
        <taxon>Pseudomonadota</taxon>
        <taxon>Gammaproteobacteria</taxon>
        <taxon>Oceanospirillales</taxon>
        <taxon>Halomonadaceae</taxon>
        <taxon>Halomonas</taxon>
    </lineage>
</organism>
<dbReference type="EMBL" id="VBUI01000019">
    <property type="protein sequence ID" value="TLF48587.1"/>
    <property type="molecule type" value="Genomic_DNA"/>
</dbReference>
<dbReference type="GO" id="GO:0008836">
    <property type="term" value="F:diaminopimelate decarboxylase activity"/>
    <property type="evidence" value="ECO:0007669"/>
    <property type="project" value="TreeGrafter"/>
</dbReference>
<accession>A0A5R8MET3</accession>
<sequence length="421" mass="47295">MLEHGFLESVSRDVGGAFYIFDEAVFRQNYLAFRDRLRSYWPGTDVAYAMKANYMPAIISAMACMQGRVEAVSRFEYEVASLFLPGERIIFNGPLKRESDMRLALDAGSLIHLDSFKEIDILRTLSCEYSRLPVGLRLCFPSAQLSSRFGFEVEAEELERALEQLGTIEGVELVSLHCHATCRSLGVEDHVNRVRQLCELARSLLPHHPIDTINIGGGLLGEMPAFLRSQFPFPVPSLYEYADAIGDAFLRYRPSPITRLVVEPGVSMVGNTMCLVARVMEVRQRRGGWQALLDTSINSVNPTGSSIQPLFHAVLGRPERELNRRLFRLVGHTCMEHDVIGESLIADLEEGDFIVVENRGAYSLNYTPPFIVPAPAVVDRQGKVLKWADDTEHVLASYCTSHPDSYQERHHEHSLHLCGKT</sequence>
<evidence type="ECO:0000256" key="1">
    <source>
        <dbReference type="ARBA" id="ARBA00001933"/>
    </source>
</evidence>
<keyword evidence="5" id="KW-1185">Reference proteome</keyword>
<feature type="domain" description="Orn/DAP/Arg decarboxylase 2 N-terminal" evidence="3">
    <location>
        <begin position="41"/>
        <end position="269"/>
    </location>
</feature>
<evidence type="ECO:0000313" key="5">
    <source>
        <dbReference type="Proteomes" id="UP000306973"/>
    </source>
</evidence>
<reference evidence="4 5" key="1">
    <citation type="journal article" date="2007" name="Int. J. Syst. Evol. Microbiol.">
        <title>Halomonas saccharevitans sp. nov., Halomonas arcis sp. nov. and Halomonas subterranea sp. nov., halophilic bacteria isolated from hypersaline environments of China.</title>
        <authorList>
            <person name="Xu X.W."/>
            <person name="Wu Y.H."/>
            <person name="Zhou Z."/>
            <person name="Wang C.S."/>
            <person name="Zhou Y.G."/>
            <person name="Zhang H.B."/>
            <person name="Wang Y."/>
            <person name="Wu M."/>
        </authorList>
    </citation>
    <scope>NUCLEOTIDE SEQUENCE [LARGE SCALE GENOMIC DNA]</scope>
    <source>
        <strain evidence="4 5">TBZ3</strain>
    </source>
</reference>
<dbReference type="InterPro" id="IPR022644">
    <property type="entry name" value="De-COase2_N"/>
</dbReference>